<comment type="similarity">
    <text evidence="2">Belongs to the YkuD family.</text>
</comment>
<dbReference type="GO" id="GO:0008360">
    <property type="term" value="P:regulation of cell shape"/>
    <property type="evidence" value="ECO:0007669"/>
    <property type="project" value="UniProtKB-UniRule"/>
</dbReference>
<dbReference type="AlphaFoldDB" id="A0A9W6D4D2"/>
<dbReference type="GO" id="GO:0071555">
    <property type="term" value="P:cell wall organization"/>
    <property type="evidence" value="ECO:0007669"/>
    <property type="project" value="UniProtKB-UniRule"/>
</dbReference>
<name>A0A9W6D4D2_9BACT</name>
<feature type="active site" description="Nucleophile" evidence="7">
    <location>
        <position position="175"/>
    </location>
</feature>
<dbReference type="GO" id="GO:0016740">
    <property type="term" value="F:transferase activity"/>
    <property type="evidence" value="ECO:0007669"/>
    <property type="project" value="UniProtKB-KW"/>
</dbReference>
<dbReference type="GO" id="GO:0005576">
    <property type="term" value="C:extracellular region"/>
    <property type="evidence" value="ECO:0007669"/>
    <property type="project" value="TreeGrafter"/>
</dbReference>
<evidence type="ECO:0000256" key="5">
    <source>
        <dbReference type="ARBA" id="ARBA00022984"/>
    </source>
</evidence>
<organism evidence="9 10">
    <name type="scientific">Desulforhabdus amnigena</name>
    <dbReference type="NCBI Taxonomy" id="40218"/>
    <lineage>
        <taxon>Bacteria</taxon>
        <taxon>Pseudomonadati</taxon>
        <taxon>Thermodesulfobacteriota</taxon>
        <taxon>Syntrophobacteria</taxon>
        <taxon>Syntrophobacterales</taxon>
        <taxon>Syntrophobacteraceae</taxon>
        <taxon>Desulforhabdus</taxon>
    </lineage>
</organism>
<feature type="domain" description="L,D-TPase catalytic" evidence="8">
    <location>
        <begin position="86"/>
        <end position="199"/>
    </location>
</feature>
<dbReference type="Proteomes" id="UP001144372">
    <property type="component" value="Unassembled WGS sequence"/>
</dbReference>
<keyword evidence="5 7" id="KW-0573">Peptidoglycan synthesis</keyword>
<evidence type="ECO:0000256" key="2">
    <source>
        <dbReference type="ARBA" id="ARBA00005992"/>
    </source>
</evidence>
<dbReference type="SUPFAM" id="SSF141523">
    <property type="entry name" value="L,D-transpeptidase catalytic domain-like"/>
    <property type="match status" value="1"/>
</dbReference>
<reference evidence="9" key="1">
    <citation type="submission" date="2022-12" db="EMBL/GenBank/DDBJ databases">
        <title>Reference genome sequencing for broad-spectrum identification of bacterial and archaeal isolates by mass spectrometry.</title>
        <authorList>
            <person name="Sekiguchi Y."/>
            <person name="Tourlousse D.M."/>
        </authorList>
    </citation>
    <scope>NUCLEOTIDE SEQUENCE</scope>
    <source>
        <strain evidence="9">ASRB1</strain>
    </source>
</reference>
<comment type="caution">
    <text evidence="9">The sequence shown here is derived from an EMBL/GenBank/DDBJ whole genome shotgun (WGS) entry which is preliminary data.</text>
</comment>
<evidence type="ECO:0000256" key="4">
    <source>
        <dbReference type="ARBA" id="ARBA00022960"/>
    </source>
</evidence>
<evidence type="ECO:0000259" key="8">
    <source>
        <dbReference type="PROSITE" id="PS52029"/>
    </source>
</evidence>
<dbReference type="CDD" id="cd16913">
    <property type="entry name" value="YkuD_like"/>
    <property type="match status" value="1"/>
</dbReference>
<dbReference type="InterPro" id="IPR038063">
    <property type="entry name" value="Transpep_catalytic_dom"/>
</dbReference>
<proteinExistence type="inferred from homology"/>
<dbReference type="PANTHER" id="PTHR30582">
    <property type="entry name" value="L,D-TRANSPEPTIDASE"/>
    <property type="match status" value="1"/>
</dbReference>
<protein>
    <recommendedName>
        <fullName evidence="8">L,D-TPase catalytic domain-containing protein</fullName>
    </recommendedName>
</protein>
<evidence type="ECO:0000256" key="7">
    <source>
        <dbReference type="PROSITE-ProRule" id="PRU01373"/>
    </source>
</evidence>
<keyword evidence="4 7" id="KW-0133">Cell shape</keyword>
<evidence type="ECO:0000256" key="1">
    <source>
        <dbReference type="ARBA" id="ARBA00004752"/>
    </source>
</evidence>
<dbReference type="GO" id="GO:0071972">
    <property type="term" value="F:peptidoglycan L,D-transpeptidase activity"/>
    <property type="evidence" value="ECO:0007669"/>
    <property type="project" value="TreeGrafter"/>
</dbReference>
<keyword evidence="10" id="KW-1185">Reference proteome</keyword>
<keyword evidence="3" id="KW-0808">Transferase</keyword>
<evidence type="ECO:0000313" key="9">
    <source>
        <dbReference type="EMBL" id="GLI32921.1"/>
    </source>
</evidence>
<comment type="pathway">
    <text evidence="1 7">Cell wall biogenesis; peptidoglycan biosynthesis.</text>
</comment>
<evidence type="ECO:0000313" key="10">
    <source>
        <dbReference type="Proteomes" id="UP001144372"/>
    </source>
</evidence>
<dbReference type="PANTHER" id="PTHR30582:SF2">
    <property type="entry name" value="L,D-TRANSPEPTIDASE YCIB-RELATED"/>
    <property type="match status" value="1"/>
</dbReference>
<evidence type="ECO:0000256" key="3">
    <source>
        <dbReference type="ARBA" id="ARBA00022679"/>
    </source>
</evidence>
<dbReference type="Pfam" id="PF03734">
    <property type="entry name" value="YkuD"/>
    <property type="match status" value="1"/>
</dbReference>
<accession>A0A9W6D4D2</accession>
<keyword evidence="6 7" id="KW-0961">Cell wall biogenesis/degradation</keyword>
<dbReference type="InterPro" id="IPR050979">
    <property type="entry name" value="LD-transpeptidase"/>
</dbReference>
<dbReference type="InterPro" id="IPR005490">
    <property type="entry name" value="LD_TPept_cat_dom"/>
</dbReference>
<gene>
    <name evidence="9" type="ORF">DAMNIGENAA_03540</name>
</gene>
<dbReference type="PROSITE" id="PS52029">
    <property type="entry name" value="LD_TPASE"/>
    <property type="match status" value="1"/>
</dbReference>
<sequence length="224" mass="25975">MPEIPVQGWTKRTVTEDELTQACETDPELTVSRCKEILARLNAKAPYYISDDMRTGRIMKVPNDFRAYKNWTPLPVNIPEIHDIPRFILIDKENFFIGWYERGTLRGDTQICIGRKGEETLAGIYRVLEKDPDHYSRSYTNSYGRPAWMPWALRIYEVVWIHAGDITEPRCSHGCVTLPLDPAKELFNWADTGTLVMVIESMGDLQQDLKKHSQFMRSTKFSSR</sequence>
<dbReference type="Gene3D" id="2.40.440.10">
    <property type="entry name" value="L,D-transpeptidase catalytic domain-like"/>
    <property type="match status" value="1"/>
</dbReference>
<feature type="active site" description="Proton donor/acceptor" evidence="7">
    <location>
        <position position="162"/>
    </location>
</feature>
<dbReference type="EMBL" id="BSDR01000001">
    <property type="protein sequence ID" value="GLI32921.1"/>
    <property type="molecule type" value="Genomic_DNA"/>
</dbReference>
<evidence type="ECO:0000256" key="6">
    <source>
        <dbReference type="ARBA" id="ARBA00023316"/>
    </source>
</evidence>
<dbReference type="GO" id="GO:0018104">
    <property type="term" value="P:peptidoglycan-protein cross-linking"/>
    <property type="evidence" value="ECO:0007669"/>
    <property type="project" value="TreeGrafter"/>
</dbReference>